<protein>
    <submittedName>
        <fullName evidence="1">Uncharacterized protein</fullName>
    </submittedName>
</protein>
<dbReference type="Proteomes" id="UP000275078">
    <property type="component" value="Unassembled WGS sequence"/>
</dbReference>
<keyword evidence="2" id="KW-1185">Reference proteome</keyword>
<accession>A0A3N4HEB5</accession>
<feature type="non-terminal residue" evidence="1">
    <location>
        <position position="365"/>
    </location>
</feature>
<organism evidence="1 2">
    <name type="scientific">Ascobolus immersus RN42</name>
    <dbReference type="NCBI Taxonomy" id="1160509"/>
    <lineage>
        <taxon>Eukaryota</taxon>
        <taxon>Fungi</taxon>
        <taxon>Dikarya</taxon>
        <taxon>Ascomycota</taxon>
        <taxon>Pezizomycotina</taxon>
        <taxon>Pezizomycetes</taxon>
        <taxon>Pezizales</taxon>
        <taxon>Ascobolaceae</taxon>
        <taxon>Ascobolus</taxon>
    </lineage>
</organism>
<dbReference type="AlphaFoldDB" id="A0A3N4HEB5"/>
<reference evidence="1 2" key="1">
    <citation type="journal article" date="2018" name="Nat. Ecol. Evol.">
        <title>Pezizomycetes genomes reveal the molecular basis of ectomycorrhizal truffle lifestyle.</title>
        <authorList>
            <person name="Murat C."/>
            <person name="Payen T."/>
            <person name="Noel B."/>
            <person name="Kuo A."/>
            <person name="Morin E."/>
            <person name="Chen J."/>
            <person name="Kohler A."/>
            <person name="Krizsan K."/>
            <person name="Balestrini R."/>
            <person name="Da Silva C."/>
            <person name="Montanini B."/>
            <person name="Hainaut M."/>
            <person name="Levati E."/>
            <person name="Barry K.W."/>
            <person name="Belfiori B."/>
            <person name="Cichocki N."/>
            <person name="Clum A."/>
            <person name="Dockter R.B."/>
            <person name="Fauchery L."/>
            <person name="Guy J."/>
            <person name="Iotti M."/>
            <person name="Le Tacon F."/>
            <person name="Lindquist E.A."/>
            <person name="Lipzen A."/>
            <person name="Malagnac F."/>
            <person name="Mello A."/>
            <person name="Molinier V."/>
            <person name="Miyauchi S."/>
            <person name="Poulain J."/>
            <person name="Riccioni C."/>
            <person name="Rubini A."/>
            <person name="Sitrit Y."/>
            <person name="Splivallo R."/>
            <person name="Traeger S."/>
            <person name="Wang M."/>
            <person name="Zifcakova L."/>
            <person name="Wipf D."/>
            <person name="Zambonelli A."/>
            <person name="Paolocci F."/>
            <person name="Nowrousian M."/>
            <person name="Ottonello S."/>
            <person name="Baldrian P."/>
            <person name="Spatafora J.W."/>
            <person name="Henrissat B."/>
            <person name="Nagy L.G."/>
            <person name="Aury J.M."/>
            <person name="Wincker P."/>
            <person name="Grigoriev I.V."/>
            <person name="Bonfante P."/>
            <person name="Martin F.M."/>
        </authorList>
    </citation>
    <scope>NUCLEOTIDE SEQUENCE [LARGE SCALE GENOMIC DNA]</scope>
    <source>
        <strain evidence="1 2">RN42</strain>
    </source>
</reference>
<sequence>MPPISNTSNFQRPDNSENPLLCLPDEVKLEISNYFTSWPDFLAFRQTCIDSHRISEDRHGLLRKFTQAIHKDSTPIGNSRIDNFGACCESFLSYATSPFFNLLKHLGIKVPTPDQHLQFTGFKGNWTNEPRSWDDICFTSNMINIMFLLRKTFTNPDFPRFPASTPLLEQEESEPALVFPYFFNNPTTAAQVSDNLRICPFRLNLETSGLFETRQAIKLLIRRFNSLAREAVNRVEFLDNMYNFENPAVIIPPIYPTQFAKAQKEKASLERFDLLARKIVRGLSTAESCITMAEDVISPTLNQLLASWIIPWIGLFWIADRPESEPKQLHSVATRIRKLDSTSWGHYSNIWRDWSNGLNLLTVRI</sequence>
<gene>
    <name evidence="1" type="ORF">BJ508DRAFT_316427</name>
</gene>
<evidence type="ECO:0000313" key="2">
    <source>
        <dbReference type="Proteomes" id="UP000275078"/>
    </source>
</evidence>
<name>A0A3N4HEB5_ASCIM</name>
<dbReference type="EMBL" id="ML120286">
    <property type="protein sequence ID" value="RPA70540.1"/>
    <property type="molecule type" value="Genomic_DNA"/>
</dbReference>
<evidence type="ECO:0000313" key="1">
    <source>
        <dbReference type="EMBL" id="RPA70540.1"/>
    </source>
</evidence>
<proteinExistence type="predicted"/>